<dbReference type="SUPFAM" id="SSF49464">
    <property type="entry name" value="Carboxypeptidase regulatory domain-like"/>
    <property type="match status" value="1"/>
</dbReference>
<sequence>MKNYINLLLFIYPTCVFGQITIEGTVQDRQNAPVAYASISYVNGKGGTISNELGQFVLTVPALPVELEVSHVSFLRSSYTVQDPAPKITIFLEPAVHYLTEVTVDGNEAVSIIKQAYDRAVQDKQVFQYGKAFYRQTSFVDSSPIELLEAFYDTRFTNNGIDTWRITQGRFAKRPIKGSLDFLNFSAYTSLSGVYQETSKKILLPLSREGLNQYDFEITNTYNAEDGDLVAITCKPHPTLAKPAFEGLLFIDRKSNRIMKMIGKVALGSQGVELTFNHKPLPYQNLVLTTEIVYQKTLASQFALSYIRMGLEVTYTIEEITHTASARSLCTVYTYDASLSNSRFKKVSKNTNDLKTIKGAGYNAAFWKDNPIVKRTPIEQGIIESFEAEGAFGNYQPGDQD</sequence>
<evidence type="ECO:0000313" key="1">
    <source>
        <dbReference type="EMBL" id="SHG64787.1"/>
    </source>
</evidence>
<name>A0A1M5LIB7_9BACT</name>
<organism evidence="1 2">
    <name type="scientific">Chryseolinea serpens</name>
    <dbReference type="NCBI Taxonomy" id="947013"/>
    <lineage>
        <taxon>Bacteria</taxon>
        <taxon>Pseudomonadati</taxon>
        <taxon>Bacteroidota</taxon>
        <taxon>Cytophagia</taxon>
        <taxon>Cytophagales</taxon>
        <taxon>Fulvivirgaceae</taxon>
        <taxon>Chryseolinea</taxon>
    </lineage>
</organism>
<protein>
    <submittedName>
        <fullName evidence="1">CarboxypepD_reg-like domain-containing protein</fullName>
    </submittedName>
</protein>
<gene>
    <name evidence="1" type="ORF">SAMN04488109_1229</name>
</gene>
<dbReference type="Gene3D" id="2.60.40.1120">
    <property type="entry name" value="Carboxypeptidase-like, regulatory domain"/>
    <property type="match status" value="1"/>
</dbReference>
<dbReference type="InterPro" id="IPR008969">
    <property type="entry name" value="CarboxyPept-like_regulatory"/>
</dbReference>
<dbReference type="EMBL" id="FQWQ01000001">
    <property type="protein sequence ID" value="SHG64787.1"/>
    <property type="molecule type" value="Genomic_DNA"/>
</dbReference>
<dbReference type="STRING" id="947013.SAMN04488109_1229"/>
<dbReference type="AlphaFoldDB" id="A0A1M5LIB7"/>
<evidence type="ECO:0000313" key="2">
    <source>
        <dbReference type="Proteomes" id="UP000184212"/>
    </source>
</evidence>
<accession>A0A1M5LIB7</accession>
<dbReference type="OrthoDB" id="1489599at2"/>
<keyword evidence="2" id="KW-1185">Reference proteome</keyword>
<dbReference type="Proteomes" id="UP000184212">
    <property type="component" value="Unassembled WGS sequence"/>
</dbReference>
<dbReference type="Pfam" id="PF13715">
    <property type="entry name" value="CarbopepD_reg_2"/>
    <property type="match status" value="1"/>
</dbReference>
<dbReference type="RefSeq" id="WP_073131976.1">
    <property type="nucleotide sequence ID" value="NZ_FQWQ01000001.1"/>
</dbReference>
<proteinExistence type="predicted"/>
<reference evidence="1 2" key="1">
    <citation type="submission" date="2016-11" db="EMBL/GenBank/DDBJ databases">
        <authorList>
            <person name="Jaros S."/>
            <person name="Januszkiewicz K."/>
            <person name="Wedrychowicz H."/>
        </authorList>
    </citation>
    <scope>NUCLEOTIDE SEQUENCE [LARGE SCALE GENOMIC DNA]</scope>
    <source>
        <strain evidence="1 2">DSM 24574</strain>
    </source>
</reference>